<evidence type="ECO:0000313" key="2">
    <source>
        <dbReference type="EMBL" id="CAA0105816.1"/>
    </source>
</evidence>
<dbReference type="RefSeq" id="WP_159269603.1">
    <property type="nucleotide sequence ID" value="NZ_CACSIK010000002.1"/>
</dbReference>
<keyword evidence="4" id="KW-1185">Reference proteome</keyword>
<sequence>MKFRLLVLLYCLSIFPIAHAASWQACRAKKIETVRLEQALGNGKKLKGYKSGATMKKARRSKEEWIWKNCRYYASRLRDIERDMM</sequence>
<evidence type="ECO:0000313" key="5">
    <source>
        <dbReference type="Proteomes" id="UP000439591"/>
    </source>
</evidence>
<evidence type="ECO:0000313" key="4">
    <source>
        <dbReference type="Proteomes" id="UP000435877"/>
    </source>
</evidence>
<dbReference type="Proteomes" id="UP000435877">
    <property type="component" value="Unassembled WGS sequence"/>
</dbReference>
<dbReference type="OrthoDB" id="5739933at2"/>
<organism evidence="2 5">
    <name type="scientific">Zhongshania aliphaticivorans</name>
    <dbReference type="NCBI Taxonomy" id="1470434"/>
    <lineage>
        <taxon>Bacteria</taxon>
        <taxon>Pseudomonadati</taxon>
        <taxon>Pseudomonadota</taxon>
        <taxon>Gammaproteobacteria</taxon>
        <taxon>Cellvibrionales</taxon>
        <taxon>Spongiibacteraceae</taxon>
        <taxon>Zhongshania</taxon>
    </lineage>
</organism>
<protein>
    <submittedName>
        <fullName evidence="2">Uncharacterized protein</fullName>
    </submittedName>
</protein>
<name>A0A5S9PN18_9GAMM</name>
<evidence type="ECO:0000313" key="3">
    <source>
        <dbReference type="EMBL" id="CAA0106006.1"/>
    </source>
</evidence>
<dbReference type="EMBL" id="CACSIM010000003">
    <property type="protein sequence ID" value="CAA0105816.1"/>
    <property type="molecule type" value="Genomic_DNA"/>
</dbReference>
<gene>
    <name evidence="3" type="ORF">IHBHHGIJ_02908</name>
    <name evidence="2" type="ORF">KFEGEMFD_02281</name>
</gene>
<dbReference type="Proteomes" id="UP000439591">
    <property type="component" value="Unassembled WGS sequence"/>
</dbReference>
<keyword evidence="1" id="KW-0732">Signal</keyword>
<proteinExistence type="predicted"/>
<accession>A0A5S9PN18</accession>
<dbReference type="AlphaFoldDB" id="A0A5S9PN18"/>
<feature type="signal peptide" evidence="1">
    <location>
        <begin position="1"/>
        <end position="20"/>
    </location>
</feature>
<feature type="chain" id="PRO_5036150490" evidence="1">
    <location>
        <begin position="21"/>
        <end position="85"/>
    </location>
</feature>
<dbReference type="EMBL" id="CACSIK010000002">
    <property type="protein sequence ID" value="CAA0106006.1"/>
    <property type="molecule type" value="Genomic_DNA"/>
</dbReference>
<evidence type="ECO:0000256" key="1">
    <source>
        <dbReference type="SAM" id="SignalP"/>
    </source>
</evidence>
<reference evidence="4 5" key="1">
    <citation type="submission" date="2019-11" db="EMBL/GenBank/DDBJ databases">
        <authorList>
            <person name="Holert J."/>
        </authorList>
    </citation>
    <scope>NUCLEOTIDE SEQUENCE [LARGE SCALE GENOMIC DNA]</scope>
    <source>
        <strain evidence="2">BC3_2A</strain>
        <strain evidence="3">SB11_1A</strain>
    </source>
</reference>
<dbReference type="PROSITE" id="PS51257">
    <property type="entry name" value="PROKAR_LIPOPROTEIN"/>
    <property type="match status" value="1"/>
</dbReference>